<dbReference type="GO" id="GO:0042626">
    <property type="term" value="F:ATPase-coupled transmembrane transporter activity"/>
    <property type="evidence" value="ECO:0007669"/>
    <property type="project" value="TreeGrafter"/>
</dbReference>
<evidence type="ECO:0000256" key="2">
    <source>
        <dbReference type="ARBA" id="ARBA00022840"/>
    </source>
</evidence>
<dbReference type="PANTHER" id="PTHR24223">
    <property type="entry name" value="ATP-BINDING CASSETTE SUB-FAMILY C"/>
    <property type="match status" value="1"/>
</dbReference>
<name>A0A9W8GMG9_9FUNG</name>
<keyword evidence="3" id="KW-0472">Membrane</keyword>
<evidence type="ECO:0000313" key="5">
    <source>
        <dbReference type="EMBL" id="KAJ2689927.1"/>
    </source>
</evidence>
<feature type="transmembrane region" description="Helical" evidence="3">
    <location>
        <begin position="182"/>
        <end position="200"/>
    </location>
</feature>
<dbReference type="OrthoDB" id="6500128at2759"/>
<keyword evidence="2" id="KW-0067">ATP-binding</keyword>
<evidence type="ECO:0000256" key="1">
    <source>
        <dbReference type="ARBA" id="ARBA00022741"/>
    </source>
</evidence>
<feature type="domain" description="ABC transporter" evidence="4">
    <location>
        <begin position="366"/>
        <end position="480"/>
    </location>
</feature>
<dbReference type="AlphaFoldDB" id="A0A9W8GMG9"/>
<evidence type="ECO:0000259" key="4">
    <source>
        <dbReference type="Pfam" id="PF00005"/>
    </source>
</evidence>
<evidence type="ECO:0000313" key="6">
    <source>
        <dbReference type="Proteomes" id="UP001151516"/>
    </source>
</evidence>
<accession>A0A9W8GMG9</accession>
<dbReference type="InterPro" id="IPR050173">
    <property type="entry name" value="ABC_transporter_C-like"/>
</dbReference>
<dbReference type="GO" id="GO:0005524">
    <property type="term" value="F:ATP binding"/>
    <property type="evidence" value="ECO:0007669"/>
    <property type="project" value="UniProtKB-KW"/>
</dbReference>
<keyword evidence="1" id="KW-0547">Nucleotide-binding</keyword>
<dbReference type="InterPro" id="IPR027417">
    <property type="entry name" value="P-loop_NTPase"/>
</dbReference>
<keyword evidence="3" id="KW-0812">Transmembrane</keyword>
<dbReference type="GO" id="GO:0016887">
    <property type="term" value="F:ATP hydrolysis activity"/>
    <property type="evidence" value="ECO:0007669"/>
    <property type="project" value="InterPro"/>
</dbReference>
<gene>
    <name evidence="5" type="primary">ABCC5</name>
    <name evidence="5" type="ORF">IWW39_001151</name>
</gene>
<keyword evidence="3" id="KW-1133">Transmembrane helix</keyword>
<evidence type="ECO:0000256" key="3">
    <source>
        <dbReference type="SAM" id="Phobius"/>
    </source>
</evidence>
<dbReference type="EMBL" id="JANBTX010000018">
    <property type="protein sequence ID" value="KAJ2689927.1"/>
    <property type="molecule type" value="Genomic_DNA"/>
</dbReference>
<dbReference type="Gene3D" id="3.40.50.300">
    <property type="entry name" value="P-loop containing nucleotide triphosphate hydrolases"/>
    <property type="match status" value="1"/>
</dbReference>
<protein>
    <submittedName>
        <fullName evidence="5">Multidrug resistance-associated protein 5</fullName>
    </submittedName>
</protein>
<feature type="transmembrane region" description="Helical" evidence="3">
    <location>
        <begin position="86"/>
        <end position="105"/>
    </location>
</feature>
<comment type="caution">
    <text evidence="5">The sequence shown here is derived from an EMBL/GenBank/DDBJ whole genome shotgun (WGS) entry which is preliminary data.</text>
</comment>
<feature type="transmembrane region" description="Helical" evidence="3">
    <location>
        <begin position="154"/>
        <end position="176"/>
    </location>
</feature>
<organism evidence="5 6">
    <name type="scientific">Coemansia spiralis</name>
    <dbReference type="NCBI Taxonomy" id="417178"/>
    <lineage>
        <taxon>Eukaryota</taxon>
        <taxon>Fungi</taxon>
        <taxon>Fungi incertae sedis</taxon>
        <taxon>Zoopagomycota</taxon>
        <taxon>Kickxellomycotina</taxon>
        <taxon>Kickxellomycetes</taxon>
        <taxon>Kickxellales</taxon>
        <taxon>Kickxellaceae</taxon>
        <taxon>Coemansia</taxon>
    </lineage>
</organism>
<reference evidence="5" key="1">
    <citation type="submission" date="2022-07" db="EMBL/GenBank/DDBJ databases">
        <title>Phylogenomic reconstructions and comparative analyses of Kickxellomycotina fungi.</title>
        <authorList>
            <person name="Reynolds N.K."/>
            <person name="Stajich J.E."/>
            <person name="Barry K."/>
            <person name="Grigoriev I.V."/>
            <person name="Crous P."/>
            <person name="Smith M.E."/>
        </authorList>
    </citation>
    <scope>NUCLEOTIDE SEQUENCE</scope>
    <source>
        <strain evidence="5">CBS 109367</strain>
    </source>
</reference>
<dbReference type="Pfam" id="PF00005">
    <property type="entry name" value="ABC_tran"/>
    <property type="match status" value="1"/>
</dbReference>
<dbReference type="SUPFAM" id="SSF52540">
    <property type="entry name" value="P-loop containing nucleoside triphosphate hydrolases"/>
    <property type="match status" value="1"/>
</dbReference>
<proteinExistence type="predicted"/>
<dbReference type="InterPro" id="IPR003439">
    <property type="entry name" value="ABC_transporter-like_ATP-bd"/>
</dbReference>
<keyword evidence="6" id="KW-1185">Reference proteome</keyword>
<dbReference type="Proteomes" id="UP001151516">
    <property type="component" value="Unassembled WGS sequence"/>
</dbReference>
<sequence length="480" mass="51649">MAGDNADFSSIAAFAAAFSPDNGSGPIRFNRKERAFVLRGVLAKHWIEFSLTAVGEILLGCSNVWKVTVISHMFFLAGQRVASRDLLVSIFATFVKLVVLRALGLQHQLAKTRLRGKIEGALYLSLCQSFVLAPDSLHTSSSLSDAKSNLVSPYVTSLFEVFTVAASLASILGSFTLLSASIGWWAMGVVANMLFFSALSEWASRRYKMRLAAQQRPRTLHARIRDILPSMCSFKMLAWEELLFTVRAGDNFDDHTSTALVTAAASLKKMAKSVGIYLAAWLSADSGLGSIHAISSLQLTATSCTDLISRVGVFAGLYQLEAILQSKLALSLPPVSASTSAPFLLAQDAQFRRVGQADATLCIDRLSAHPNQVIGVSGPVGSGKSTLLLAVAQELELVSGTIRANGSMAYVGQKPWLMNGTIRDNILFGRQYYEELYASTLHSCCLDDDIAHMALGDHTFIGDNGAALSGGQRTRVALAR</sequence>
<dbReference type="GO" id="GO:0016020">
    <property type="term" value="C:membrane"/>
    <property type="evidence" value="ECO:0007669"/>
    <property type="project" value="TreeGrafter"/>
</dbReference>